<dbReference type="Gene3D" id="2.130.10.10">
    <property type="entry name" value="YVTN repeat-like/Quinoprotein amine dehydrogenase"/>
    <property type="match status" value="1"/>
</dbReference>
<gene>
    <name evidence="3" type="ORF">GE115_11200</name>
</gene>
<dbReference type="AlphaFoldDB" id="A0A6I2F9H4"/>
<evidence type="ECO:0000256" key="2">
    <source>
        <dbReference type="SAM" id="Phobius"/>
    </source>
</evidence>
<dbReference type="EMBL" id="WJIF01000006">
    <property type="protein sequence ID" value="MRG60427.1"/>
    <property type="molecule type" value="Genomic_DNA"/>
</dbReference>
<dbReference type="RefSeq" id="WP_153684891.1">
    <property type="nucleotide sequence ID" value="NZ_WJIF01000006.1"/>
</dbReference>
<evidence type="ECO:0008006" key="5">
    <source>
        <dbReference type="Google" id="ProtNLM"/>
    </source>
</evidence>
<keyword evidence="2" id="KW-0812">Transmembrane</keyword>
<feature type="compositionally biased region" description="Low complexity" evidence="1">
    <location>
        <begin position="55"/>
        <end position="90"/>
    </location>
</feature>
<sequence length="326" mass="31874">MVAREGTRVELRTAPLTVVALVVFVLVDAALVWWAFASVRSDGAASASEGPMPTLPGAASPTAGGTPAPSSAPAAAPEPTAAAGAPGGSRAATSSRYLYAVDPSTAHRGVRGGCPGPGTTFESTTDGGATWTPSPVEFADVRAIAQADADVIVVIARDAATCGLGAFWSFVDGDDWEPAGEYQSPWTADAATVTSPAGQPSTPCGDDGSGVADVAGRGTAEAVALCADGSLVTTSDAGATWSAAPPVEGAVAVAAASDRYLVAVAGSDGCEGLRVIPVGGGEASSIGCLAAEVVPGETAVDVAGDGTIWVWSGDVIARSGDGGATW</sequence>
<evidence type="ECO:0000313" key="3">
    <source>
        <dbReference type="EMBL" id="MRG60427.1"/>
    </source>
</evidence>
<name>A0A6I2F9H4_9MICO</name>
<dbReference type="SUPFAM" id="SSF110296">
    <property type="entry name" value="Oligoxyloglucan reducing end-specific cellobiohydrolase"/>
    <property type="match status" value="1"/>
</dbReference>
<dbReference type="Proteomes" id="UP000431080">
    <property type="component" value="Unassembled WGS sequence"/>
</dbReference>
<comment type="caution">
    <text evidence="3">The sequence shown here is derived from an EMBL/GenBank/DDBJ whole genome shotgun (WGS) entry which is preliminary data.</text>
</comment>
<organism evidence="3 4">
    <name type="scientific">Agromyces agglutinans</name>
    <dbReference type="NCBI Taxonomy" id="2662258"/>
    <lineage>
        <taxon>Bacteria</taxon>
        <taxon>Bacillati</taxon>
        <taxon>Actinomycetota</taxon>
        <taxon>Actinomycetes</taxon>
        <taxon>Micrococcales</taxon>
        <taxon>Microbacteriaceae</taxon>
        <taxon>Agromyces</taxon>
    </lineage>
</organism>
<evidence type="ECO:0000313" key="4">
    <source>
        <dbReference type="Proteomes" id="UP000431080"/>
    </source>
</evidence>
<feature type="region of interest" description="Disordered" evidence="1">
    <location>
        <begin position="45"/>
        <end position="90"/>
    </location>
</feature>
<reference evidence="3 4" key="1">
    <citation type="submission" date="2019-10" db="EMBL/GenBank/DDBJ databases">
        <authorList>
            <person name="Nie G."/>
            <person name="Ming H."/>
            <person name="Yi B."/>
        </authorList>
    </citation>
    <scope>NUCLEOTIDE SEQUENCE [LARGE SCALE GENOMIC DNA]</scope>
    <source>
        <strain evidence="3 4">CFH 90414</strain>
    </source>
</reference>
<evidence type="ECO:0000256" key="1">
    <source>
        <dbReference type="SAM" id="MobiDB-lite"/>
    </source>
</evidence>
<keyword evidence="2" id="KW-1133">Transmembrane helix</keyword>
<keyword evidence="2" id="KW-0472">Membrane</keyword>
<protein>
    <recommendedName>
        <fullName evidence="5">Exo-alpha-sialidase</fullName>
    </recommendedName>
</protein>
<dbReference type="InterPro" id="IPR015943">
    <property type="entry name" value="WD40/YVTN_repeat-like_dom_sf"/>
</dbReference>
<accession>A0A6I2F9H4</accession>
<proteinExistence type="predicted"/>
<keyword evidence="4" id="KW-1185">Reference proteome</keyword>
<feature type="transmembrane region" description="Helical" evidence="2">
    <location>
        <begin position="12"/>
        <end position="36"/>
    </location>
</feature>